<feature type="transmembrane region" description="Helical" evidence="6">
    <location>
        <begin position="17"/>
        <end position="39"/>
    </location>
</feature>
<dbReference type="EMBL" id="JACJIP010000002">
    <property type="protein sequence ID" value="MBA9083939.1"/>
    <property type="molecule type" value="Genomic_DNA"/>
</dbReference>
<proteinExistence type="predicted"/>
<reference evidence="8 9" key="1">
    <citation type="submission" date="2020-08" db="EMBL/GenBank/DDBJ databases">
        <title>Genomic Encyclopedia of Type Strains, Phase III (KMG-III): the genomes of soil and plant-associated and newly described type strains.</title>
        <authorList>
            <person name="Whitman W."/>
        </authorList>
    </citation>
    <scope>NUCLEOTIDE SEQUENCE [LARGE SCALE GENOMIC DNA]</scope>
    <source>
        <strain evidence="8 9">CECT 8693</strain>
    </source>
</reference>
<dbReference type="PANTHER" id="PTHR46795:SF3">
    <property type="entry name" value="ABC TRANSPORTER PERMEASE"/>
    <property type="match status" value="1"/>
</dbReference>
<comment type="subcellular location">
    <subcellularLocation>
        <location evidence="1">Cell membrane</location>
        <topology evidence="1">Multi-pass membrane protein</topology>
    </subcellularLocation>
</comment>
<dbReference type="Proteomes" id="UP000567067">
    <property type="component" value="Unassembled WGS sequence"/>
</dbReference>
<evidence type="ECO:0000313" key="8">
    <source>
        <dbReference type="EMBL" id="MBA9083939.1"/>
    </source>
</evidence>
<feature type="transmembrane region" description="Helical" evidence="6">
    <location>
        <begin position="105"/>
        <end position="135"/>
    </location>
</feature>
<name>A0A7W3SQ00_9BACL</name>
<sequence length="733" mass="83525">MYSKMILRNIKRSKKDYLIYMVTLIFCVGLFYAFMALSSRHYNPSLGEEFTFSSVRGDMTLPILAITAILLFLIKYVNDYMIKRKQKEFAIQTIMGMEQKTTAKLFFVETLAMGGIAVSFGIIMGCFLSQLITAMLLSAYDQPFQFTFPLYTDTLLLTLLFFGSAFGLIGCLNIRSIRRIKVIDMLHADKKMETDYKRSAWMPVWVILATATATLMLFRGIYIFRKFYSDHLPESLLISLYGSILSPAVMILSVIYFGLGRRLPKLGFNGLLGTLMILGILNIVFSFRVSRSSHVTVSSNVEIATAFFFVAFNVCGFFYFLNRWIAYLKEKSPRLTYNGENLFLFGQIMAKLKTTSKTMSIICLVLTLSLFLFALEPVMTGWISGHLEKKSKYDVQVFSQYNNIRYEKNVAQADYGFVTEFLKHRNVQFDGALEFTSYFVNREDFKKRNKYQFPMLALSLSDYNYLRSMNNLEPAQLGAEEFTTQWNALADPKVIDGFLSGHRQLRAETADLILSSVPFYQDDLGPYMYNSYTEAIYVLPDNVCADLIPANQLLFIDTAEPLPYKDAEQLSTLFDQTVRPADDITGNSSEIRLSTMQINDSIAGGFTTKAMLNYTGVVLLIICFTVLSLQQLSDSSDFKYRFSILRNMGISERQLNLIILKQMGIWFGTPVLMAFIINILLIFFMIDSFYAELSAYIGIQSVLTSSVAALSAVMVLLLCYFISTWILFKRNIA</sequence>
<feature type="transmembrane region" description="Helical" evidence="6">
    <location>
        <begin position="706"/>
        <end position="728"/>
    </location>
</feature>
<keyword evidence="3 6" id="KW-0812">Transmembrane</keyword>
<dbReference type="AlphaFoldDB" id="A0A7W3SQ00"/>
<evidence type="ECO:0000256" key="4">
    <source>
        <dbReference type="ARBA" id="ARBA00022989"/>
    </source>
</evidence>
<feature type="transmembrane region" description="Helical" evidence="6">
    <location>
        <begin position="266"/>
        <end position="289"/>
    </location>
</feature>
<evidence type="ECO:0000256" key="3">
    <source>
        <dbReference type="ARBA" id="ARBA00022692"/>
    </source>
</evidence>
<keyword evidence="2" id="KW-1003">Cell membrane</keyword>
<evidence type="ECO:0000259" key="7">
    <source>
        <dbReference type="Pfam" id="PF02687"/>
    </source>
</evidence>
<feature type="transmembrane region" description="Helical" evidence="6">
    <location>
        <begin position="301"/>
        <end position="321"/>
    </location>
</feature>
<dbReference type="PANTHER" id="PTHR46795">
    <property type="entry name" value="ABC TRANSPORTER PERMEASE-RELATED-RELATED"/>
    <property type="match status" value="1"/>
</dbReference>
<protein>
    <submittedName>
        <fullName evidence="8">Putative ABC transport system permease protein</fullName>
    </submittedName>
</protein>
<dbReference type="RefSeq" id="WP_182534065.1">
    <property type="nucleotide sequence ID" value="NZ_JACJIP010000002.1"/>
</dbReference>
<dbReference type="GO" id="GO:0005886">
    <property type="term" value="C:plasma membrane"/>
    <property type="evidence" value="ECO:0007669"/>
    <property type="project" value="UniProtKB-SubCell"/>
</dbReference>
<gene>
    <name evidence="8" type="ORF">FHR92_000393</name>
</gene>
<keyword evidence="4 6" id="KW-1133">Transmembrane helix</keyword>
<feature type="transmembrane region" description="Helical" evidence="6">
    <location>
        <begin position="236"/>
        <end position="259"/>
    </location>
</feature>
<dbReference type="InterPro" id="IPR003838">
    <property type="entry name" value="ABC3_permease_C"/>
</dbReference>
<evidence type="ECO:0000313" key="9">
    <source>
        <dbReference type="Proteomes" id="UP000567067"/>
    </source>
</evidence>
<evidence type="ECO:0000256" key="5">
    <source>
        <dbReference type="ARBA" id="ARBA00023136"/>
    </source>
</evidence>
<dbReference type="InterPro" id="IPR052536">
    <property type="entry name" value="ABC-4_Integral_Memb_Prot"/>
</dbReference>
<evidence type="ECO:0000256" key="1">
    <source>
        <dbReference type="ARBA" id="ARBA00004651"/>
    </source>
</evidence>
<keyword evidence="9" id="KW-1185">Reference proteome</keyword>
<feature type="transmembrane region" description="Helical" evidence="6">
    <location>
        <begin position="200"/>
        <end position="224"/>
    </location>
</feature>
<comment type="caution">
    <text evidence="8">The sequence shown here is derived from an EMBL/GenBank/DDBJ whole genome shotgun (WGS) entry which is preliminary data.</text>
</comment>
<feature type="transmembrane region" description="Helical" evidence="6">
    <location>
        <begin position="59"/>
        <end position="77"/>
    </location>
</feature>
<keyword evidence="5 6" id="KW-0472">Membrane</keyword>
<feature type="domain" description="ABC3 transporter permease C-terminal" evidence="7">
    <location>
        <begin position="64"/>
        <end position="181"/>
    </location>
</feature>
<evidence type="ECO:0000256" key="2">
    <source>
        <dbReference type="ARBA" id="ARBA00022475"/>
    </source>
</evidence>
<feature type="transmembrane region" description="Helical" evidence="6">
    <location>
        <begin position="361"/>
        <end position="383"/>
    </location>
</feature>
<organism evidence="8 9">
    <name type="scientific">Fontibacillus solani</name>
    <dbReference type="NCBI Taxonomy" id="1572857"/>
    <lineage>
        <taxon>Bacteria</taxon>
        <taxon>Bacillati</taxon>
        <taxon>Bacillota</taxon>
        <taxon>Bacilli</taxon>
        <taxon>Bacillales</taxon>
        <taxon>Paenibacillaceae</taxon>
        <taxon>Fontibacillus</taxon>
    </lineage>
</organism>
<evidence type="ECO:0000256" key="6">
    <source>
        <dbReference type="SAM" id="Phobius"/>
    </source>
</evidence>
<feature type="transmembrane region" description="Helical" evidence="6">
    <location>
        <begin position="663"/>
        <end position="686"/>
    </location>
</feature>
<feature type="transmembrane region" description="Helical" evidence="6">
    <location>
        <begin position="155"/>
        <end position="174"/>
    </location>
</feature>
<dbReference type="Pfam" id="PF02687">
    <property type="entry name" value="FtsX"/>
    <property type="match status" value="1"/>
</dbReference>
<accession>A0A7W3SQ00</accession>
<feature type="transmembrane region" description="Helical" evidence="6">
    <location>
        <begin position="611"/>
        <end position="629"/>
    </location>
</feature>